<dbReference type="OrthoDB" id="284473at2759"/>
<sequence>MPLNTQLNITSPAHPPHFKSLLEFEEFLQNPDTPYPPVLPYIPPIEAWSKIQSDNGKLLVCHDYKGNYKEVDNPDHVWYTFNFWWACDTFVYFAHDRITIPPPGWIIAAHRQGSKILGTLIFEHTEDQKELLQLLTGPTATPASDQPIPLSRHYAKALARLAAERGFDGWLLNLEYSLSRGRKQAYLTTAWVELLRQELVEAVGPHAEAVWYDALDSDGDLDYGEQLDGENLPYFLASDLFFVDYSWWEGEVDDTIKFFNRIDKSALGDKKLSDIFFGIYVFNEGYNTYKRIQNYLQPSTKKLSAAIFAPGWTWENMESKGTWTWQGWWDHELRMWMGPSPPSDVASDSDYKPLSDFVPLRPSPNPRYIPYMTTFCLGAGHAWYVEGTKVLQTGTTSEDGWTDVEKQTSLGDLLWPAPRVLGRRNPLPWTSWSSDGVTSEIYFDDAWLGGSSVKLSLDVDLQQQQQPFGWAPPIEVAIPISSLSLTPNLSYQASITYKMDADMEIPPVVSIFVDAVSDNGSITSIISSPFSSNSDPSPTGWITMKTTFMLASQSTEDFIGSIGVRFWVPPVPQADPSLKLDILVGQISVAQAPPDGVGIPQPLIISAEFDDNTASLIWESGITMALPAGASGSGSTTTTSPGSSKPSSCSSASWEDEEQAQVGVLVAQKGRRAKPNKTKKPQRGRRNRNKGKIPSESDSTDTVEPQWSLDDSKTWYPKFAYFNIFAQLTSSFDSSNINIASLVFVGTSGVDGEKYKLTIGDKYLATILNNASDVSVTYFIQGVTDRGAVLDPEYCATVVIAAAST</sequence>
<gene>
    <name evidence="3" type="ORF">SISNIDRAFT_487909</name>
</gene>
<dbReference type="PANTHER" id="PTHR13246:SF1">
    <property type="entry name" value="CYTOSOLIC ENDO-BETA-N-ACETYLGLUCOSAMINIDASE"/>
    <property type="match status" value="1"/>
</dbReference>
<name>A0A164RU65_9AGAM</name>
<protein>
    <recommendedName>
        <fullName evidence="2">Cytosolic endo-beta-N-acetylglucosaminidase TIM barrel domain-containing protein</fullName>
    </recommendedName>
</protein>
<dbReference type="Gene3D" id="3.20.20.80">
    <property type="entry name" value="Glycosidases"/>
    <property type="match status" value="1"/>
</dbReference>
<feature type="compositionally biased region" description="Low complexity" evidence="1">
    <location>
        <begin position="628"/>
        <end position="653"/>
    </location>
</feature>
<feature type="region of interest" description="Disordered" evidence="1">
    <location>
        <begin position="628"/>
        <end position="707"/>
    </location>
</feature>
<keyword evidence="4" id="KW-1185">Reference proteome</keyword>
<evidence type="ECO:0000313" key="3">
    <source>
        <dbReference type="EMBL" id="KZS90889.1"/>
    </source>
</evidence>
<dbReference type="EMBL" id="KV419418">
    <property type="protein sequence ID" value="KZS90889.1"/>
    <property type="molecule type" value="Genomic_DNA"/>
</dbReference>
<evidence type="ECO:0000256" key="1">
    <source>
        <dbReference type="SAM" id="MobiDB-lite"/>
    </source>
</evidence>
<evidence type="ECO:0000313" key="4">
    <source>
        <dbReference type="Proteomes" id="UP000076722"/>
    </source>
</evidence>
<feature type="compositionally biased region" description="Polar residues" evidence="1">
    <location>
        <begin position="696"/>
        <end position="705"/>
    </location>
</feature>
<dbReference type="STRING" id="1314777.A0A164RU65"/>
<evidence type="ECO:0000259" key="2">
    <source>
        <dbReference type="Pfam" id="PF03644"/>
    </source>
</evidence>
<dbReference type="Gene3D" id="2.60.120.260">
    <property type="entry name" value="Galactose-binding domain-like"/>
    <property type="match status" value="1"/>
</dbReference>
<accession>A0A164RU65</accession>
<dbReference type="GO" id="GO:0033925">
    <property type="term" value="F:mannosyl-glycoprotein endo-beta-N-acetylglucosaminidase activity"/>
    <property type="evidence" value="ECO:0007669"/>
    <property type="project" value="UniProtKB-EC"/>
</dbReference>
<dbReference type="PANTHER" id="PTHR13246">
    <property type="entry name" value="ENDO BETA N-ACETYLGLUCOSAMINIDASE"/>
    <property type="match status" value="1"/>
</dbReference>
<proteinExistence type="predicted"/>
<reference evidence="3 4" key="1">
    <citation type="journal article" date="2016" name="Mol. Biol. Evol.">
        <title>Comparative Genomics of Early-Diverging Mushroom-Forming Fungi Provides Insights into the Origins of Lignocellulose Decay Capabilities.</title>
        <authorList>
            <person name="Nagy L.G."/>
            <person name="Riley R."/>
            <person name="Tritt A."/>
            <person name="Adam C."/>
            <person name="Daum C."/>
            <person name="Floudas D."/>
            <person name="Sun H."/>
            <person name="Yadav J.S."/>
            <person name="Pangilinan J."/>
            <person name="Larsson K.H."/>
            <person name="Matsuura K."/>
            <person name="Barry K."/>
            <person name="Labutti K."/>
            <person name="Kuo R."/>
            <person name="Ohm R.A."/>
            <person name="Bhattacharya S.S."/>
            <person name="Shirouzu T."/>
            <person name="Yoshinaga Y."/>
            <person name="Martin F.M."/>
            <person name="Grigoriev I.V."/>
            <person name="Hibbett D.S."/>
        </authorList>
    </citation>
    <scope>NUCLEOTIDE SEQUENCE [LARGE SCALE GENOMIC DNA]</scope>
    <source>
        <strain evidence="3 4">HHB9708</strain>
    </source>
</reference>
<feature type="domain" description="Cytosolic endo-beta-N-acetylglucosaminidase TIM barrel" evidence="2">
    <location>
        <begin position="72"/>
        <end position="383"/>
    </location>
</feature>
<dbReference type="InterPro" id="IPR032979">
    <property type="entry name" value="ENGase"/>
</dbReference>
<dbReference type="AlphaFoldDB" id="A0A164RU65"/>
<dbReference type="Proteomes" id="UP000076722">
    <property type="component" value="Unassembled WGS sequence"/>
</dbReference>
<dbReference type="GO" id="GO:0005829">
    <property type="term" value="C:cytosol"/>
    <property type="evidence" value="ECO:0007669"/>
    <property type="project" value="UniProtKB-SubCell"/>
</dbReference>
<dbReference type="Pfam" id="PF03644">
    <property type="entry name" value="Glyco_hydro_85"/>
    <property type="match status" value="1"/>
</dbReference>
<feature type="compositionally biased region" description="Basic residues" evidence="1">
    <location>
        <begin position="669"/>
        <end position="691"/>
    </location>
</feature>
<dbReference type="InterPro" id="IPR005201">
    <property type="entry name" value="TIM_ENGase"/>
</dbReference>
<organism evidence="3 4">
    <name type="scientific">Sistotremastrum niveocremeum HHB9708</name>
    <dbReference type="NCBI Taxonomy" id="1314777"/>
    <lineage>
        <taxon>Eukaryota</taxon>
        <taxon>Fungi</taxon>
        <taxon>Dikarya</taxon>
        <taxon>Basidiomycota</taxon>
        <taxon>Agaricomycotina</taxon>
        <taxon>Agaricomycetes</taxon>
        <taxon>Sistotremastrales</taxon>
        <taxon>Sistotremastraceae</taxon>
        <taxon>Sertulicium</taxon>
        <taxon>Sertulicium niveocremeum</taxon>
    </lineage>
</organism>